<dbReference type="GO" id="GO:0006355">
    <property type="term" value="P:regulation of DNA-templated transcription"/>
    <property type="evidence" value="ECO:0007669"/>
    <property type="project" value="InterPro"/>
</dbReference>
<evidence type="ECO:0000256" key="12">
    <source>
        <dbReference type="ARBA" id="ARBA00023012"/>
    </source>
</evidence>
<dbReference type="Pfam" id="PF14689">
    <property type="entry name" value="SPOB_a"/>
    <property type="match status" value="1"/>
</dbReference>
<dbReference type="OrthoDB" id="9792686at2"/>
<dbReference type="NCBIfam" id="TIGR00229">
    <property type="entry name" value="sensory_box"/>
    <property type="match status" value="1"/>
</dbReference>
<dbReference type="PANTHER" id="PTHR43547:SF10">
    <property type="entry name" value="SENSOR HISTIDINE KINASE DCUS"/>
    <property type="match status" value="1"/>
</dbReference>
<dbReference type="PROSITE" id="PS50109">
    <property type="entry name" value="HIS_KIN"/>
    <property type="match status" value="1"/>
</dbReference>
<feature type="transmembrane region" description="Helical" evidence="14">
    <location>
        <begin position="12"/>
        <end position="33"/>
    </location>
</feature>
<keyword evidence="18" id="KW-1185">Reference proteome</keyword>
<dbReference type="SUPFAM" id="SSF55890">
    <property type="entry name" value="Sporulation response regulatory protein Spo0B"/>
    <property type="match status" value="1"/>
</dbReference>
<dbReference type="SUPFAM" id="SSF55874">
    <property type="entry name" value="ATPase domain of HSP90 chaperone/DNA topoisomerase II/histidine kinase"/>
    <property type="match status" value="1"/>
</dbReference>
<evidence type="ECO:0000256" key="4">
    <source>
        <dbReference type="ARBA" id="ARBA00022475"/>
    </source>
</evidence>
<dbReference type="SMART" id="SM00387">
    <property type="entry name" value="HATPase_c"/>
    <property type="match status" value="1"/>
</dbReference>
<gene>
    <name evidence="17" type="ORF">DEX24_05225</name>
</gene>
<evidence type="ECO:0000256" key="6">
    <source>
        <dbReference type="ARBA" id="ARBA00022679"/>
    </source>
</evidence>
<dbReference type="InterPro" id="IPR000014">
    <property type="entry name" value="PAS"/>
</dbReference>
<dbReference type="AlphaFoldDB" id="A0A2U3AN39"/>
<dbReference type="InterPro" id="IPR029151">
    <property type="entry name" value="Sensor-like_sf"/>
</dbReference>
<evidence type="ECO:0000256" key="9">
    <source>
        <dbReference type="ARBA" id="ARBA00022777"/>
    </source>
</evidence>
<dbReference type="InterPro" id="IPR035965">
    <property type="entry name" value="PAS-like_dom_sf"/>
</dbReference>
<dbReference type="InterPro" id="IPR003594">
    <property type="entry name" value="HATPase_dom"/>
</dbReference>
<dbReference type="RefSeq" id="WP_109305356.1">
    <property type="nucleotide sequence ID" value="NZ_BJUF01000051.1"/>
</dbReference>
<name>A0A2U3AN39_9BACL</name>
<dbReference type="InterPro" id="IPR036890">
    <property type="entry name" value="HATPase_C_sf"/>
</dbReference>
<dbReference type="InterPro" id="IPR013767">
    <property type="entry name" value="PAS_fold"/>
</dbReference>
<keyword evidence="6" id="KW-0808">Transferase</keyword>
<dbReference type="EC" id="2.7.13.3" evidence="3"/>
<dbReference type="Pfam" id="PF02518">
    <property type="entry name" value="HATPase_c"/>
    <property type="match status" value="1"/>
</dbReference>
<reference evidence="17 18" key="1">
    <citation type="submission" date="2018-05" db="EMBL/GenBank/DDBJ databases">
        <title>Kurthia sibirica genome sequence.</title>
        <authorList>
            <person name="Maclea K.S."/>
            <person name="Goen A.E."/>
        </authorList>
    </citation>
    <scope>NUCLEOTIDE SEQUENCE [LARGE SCALE GENOMIC DNA]</scope>
    <source>
        <strain evidence="17 18">ATCC 49154</strain>
    </source>
</reference>
<dbReference type="InterPro" id="IPR033463">
    <property type="entry name" value="sCache_3"/>
</dbReference>
<comment type="caution">
    <text evidence="17">The sequence shown here is derived from an EMBL/GenBank/DDBJ whole genome shotgun (WGS) entry which is preliminary data.</text>
</comment>
<keyword evidence="11 14" id="KW-1133">Transmembrane helix</keyword>
<evidence type="ECO:0000256" key="11">
    <source>
        <dbReference type="ARBA" id="ARBA00022989"/>
    </source>
</evidence>
<dbReference type="InterPro" id="IPR039506">
    <property type="entry name" value="SPOB_a"/>
</dbReference>
<evidence type="ECO:0000256" key="14">
    <source>
        <dbReference type="SAM" id="Phobius"/>
    </source>
</evidence>
<protein>
    <recommendedName>
        <fullName evidence="3">histidine kinase</fullName>
        <ecNumber evidence="3">2.7.13.3</ecNumber>
    </recommendedName>
</protein>
<dbReference type="GO" id="GO:0000155">
    <property type="term" value="F:phosphorelay sensor kinase activity"/>
    <property type="evidence" value="ECO:0007669"/>
    <property type="project" value="InterPro"/>
</dbReference>
<dbReference type="Gene3D" id="3.30.450.20">
    <property type="entry name" value="PAS domain"/>
    <property type="match status" value="2"/>
</dbReference>
<evidence type="ECO:0000256" key="3">
    <source>
        <dbReference type="ARBA" id="ARBA00012438"/>
    </source>
</evidence>
<feature type="domain" description="Histidine kinase" evidence="15">
    <location>
        <begin position="336"/>
        <end position="530"/>
    </location>
</feature>
<comment type="catalytic activity">
    <reaction evidence="1">
        <text>ATP + protein L-histidine = ADP + protein N-phospho-L-histidine.</text>
        <dbReference type="EC" id="2.7.13.3"/>
    </reaction>
</comment>
<keyword evidence="7 14" id="KW-0812">Transmembrane</keyword>
<dbReference type="Proteomes" id="UP000245938">
    <property type="component" value="Unassembled WGS sequence"/>
</dbReference>
<organism evidence="17 18">
    <name type="scientific">Kurthia sibirica</name>
    <dbReference type="NCBI Taxonomy" id="202750"/>
    <lineage>
        <taxon>Bacteria</taxon>
        <taxon>Bacillati</taxon>
        <taxon>Bacillota</taxon>
        <taxon>Bacilli</taxon>
        <taxon>Bacillales</taxon>
        <taxon>Caryophanaceae</taxon>
        <taxon>Kurthia</taxon>
    </lineage>
</organism>
<evidence type="ECO:0000256" key="10">
    <source>
        <dbReference type="ARBA" id="ARBA00022840"/>
    </source>
</evidence>
<dbReference type="Pfam" id="PF00989">
    <property type="entry name" value="PAS"/>
    <property type="match status" value="1"/>
</dbReference>
<keyword evidence="8" id="KW-0547">Nucleotide-binding</keyword>
<accession>A0A2U3AN39</accession>
<evidence type="ECO:0000313" key="17">
    <source>
        <dbReference type="EMBL" id="PWI25935.1"/>
    </source>
</evidence>
<dbReference type="Gene3D" id="1.10.287.130">
    <property type="match status" value="1"/>
</dbReference>
<evidence type="ECO:0000256" key="1">
    <source>
        <dbReference type="ARBA" id="ARBA00000085"/>
    </source>
</evidence>
<keyword evidence="9 17" id="KW-0418">Kinase</keyword>
<dbReference type="GO" id="GO:0005886">
    <property type="term" value="C:plasma membrane"/>
    <property type="evidence" value="ECO:0007669"/>
    <property type="project" value="UniProtKB-SubCell"/>
</dbReference>
<dbReference type="PANTHER" id="PTHR43547">
    <property type="entry name" value="TWO-COMPONENT HISTIDINE KINASE"/>
    <property type="match status" value="1"/>
</dbReference>
<dbReference type="SMART" id="SM00091">
    <property type="entry name" value="PAS"/>
    <property type="match status" value="1"/>
</dbReference>
<feature type="transmembrane region" description="Helical" evidence="14">
    <location>
        <begin position="176"/>
        <end position="194"/>
    </location>
</feature>
<feature type="domain" description="PAS" evidence="16">
    <location>
        <begin position="219"/>
        <end position="264"/>
    </location>
</feature>
<evidence type="ECO:0000256" key="7">
    <source>
        <dbReference type="ARBA" id="ARBA00022692"/>
    </source>
</evidence>
<keyword evidence="10" id="KW-0067">ATP-binding</keyword>
<dbReference type="InterPro" id="IPR016120">
    <property type="entry name" value="Sig_transdc_His_kin_SpoOB"/>
</dbReference>
<dbReference type="EMBL" id="QFVR01000005">
    <property type="protein sequence ID" value="PWI25935.1"/>
    <property type="molecule type" value="Genomic_DNA"/>
</dbReference>
<dbReference type="Pfam" id="PF17203">
    <property type="entry name" value="sCache_3_2"/>
    <property type="match status" value="1"/>
</dbReference>
<evidence type="ECO:0000256" key="8">
    <source>
        <dbReference type="ARBA" id="ARBA00022741"/>
    </source>
</evidence>
<evidence type="ECO:0000313" key="18">
    <source>
        <dbReference type="Proteomes" id="UP000245938"/>
    </source>
</evidence>
<keyword evidence="4" id="KW-1003">Cell membrane</keyword>
<dbReference type="InterPro" id="IPR004358">
    <property type="entry name" value="Sig_transdc_His_kin-like_C"/>
</dbReference>
<dbReference type="PRINTS" id="PR00344">
    <property type="entry name" value="BCTRLSENSOR"/>
</dbReference>
<evidence type="ECO:0000256" key="2">
    <source>
        <dbReference type="ARBA" id="ARBA00004651"/>
    </source>
</evidence>
<keyword evidence="13 14" id="KW-0472">Membrane</keyword>
<dbReference type="PROSITE" id="PS50112">
    <property type="entry name" value="PAS"/>
    <property type="match status" value="1"/>
</dbReference>
<dbReference type="SUPFAM" id="SSF103190">
    <property type="entry name" value="Sensory domain-like"/>
    <property type="match status" value="1"/>
</dbReference>
<dbReference type="CDD" id="cd00130">
    <property type="entry name" value="PAS"/>
    <property type="match status" value="1"/>
</dbReference>
<dbReference type="GO" id="GO:0005524">
    <property type="term" value="F:ATP binding"/>
    <property type="evidence" value="ECO:0007669"/>
    <property type="project" value="UniProtKB-KW"/>
</dbReference>
<proteinExistence type="predicted"/>
<evidence type="ECO:0000259" key="15">
    <source>
        <dbReference type="PROSITE" id="PS50109"/>
    </source>
</evidence>
<evidence type="ECO:0000259" key="16">
    <source>
        <dbReference type="PROSITE" id="PS50112"/>
    </source>
</evidence>
<dbReference type="InterPro" id="IPR005467">
    <property type="entry name" value="His_kinase_dom"/>
</dbReference>
<keyword evidence="12" id="KW-0902">Two-component regulatory system</keyword>
<evidence type="ECO:0000256" key="13">
    <source>
        <dbReference type="ARBA" id="ARBA00023136"/>
    </source>
</evidence>
<evidence type="ECO:0000256" key="5">
    <source>
        <dbReference type="ARBA" id="ARBA00022553"/>
    </source>
</evidence>
<keyword evidence="5" id="KW-0597">Phosphoprotein</keyword>
<dbReference type="SUPFAM" id="SSF55785">
    <property type="entry name" value="PYP-like sensor domain (PAS domain)"/>
    <property type="match status" value="1"/>
</dbReference>
<sequence length="530" mass="60105">MKLTINRRITALIFFVILFSLTVAGIFILGSVIKSKESELTEKSMLVARTVASLPEIQQTLNTKQMPEAQKIKTINRIVEEVRTIQQAQYIVVTDMHHIRYSHPIHSMLGQVTQTPDDLAAYSEHYYSSIAKGEIGTVTRSFVPIMNSQHKQIGIVNVGYRLPTLIEIVLSMKIDILFAILLSMIFGFWGAYILSRSIKKQMLNYEPHEIAQLYIERTETFNAMHEGIVAIDNEHTITLFNSKARSILGVVDQQVIGRNIRDVIPDTRLPEILDLNRPLYNKELFVNQHTILSNRVPIIVEGQTVGAIAIFQDRTDVKKMAEELTGVKEFVQALRIQNHEHKNKLHTIAGLLQLKNYTQALTYIVDIQEEQDELTDFLNKRLQNQNIAGLVLSKINRGKELGIQVELDHHSQLQLLPATLDFHDFVIVVGNLIENAFDALQLSNRPDKKLFISIDQDEAYLSILLEDNGIGMNETLQKNIFNNGFTTKKSTNHGIGLYLIQDIVKKAQGVIEVNSIENNGTTISIMFPME</sequence>
<comment type="subcellular location">
    <subcellularLocation>
        <location evidence="2">Cell membrane</location>
        <topology evidence="2">Multi-pass membrane protein</topology>
    </subcellularLocation>
</comment>
<dbReference type="Gene3D" id="3.30.565.10">
    <property type="entry name" value="Histidine kinase-like ATPase, C-terminal domain"/>
    <property type="match status" value="1"/>
</dbReference>